<proteinExistence type="predicted"/>
<keyword evidence="3" id="KW-1185">Reference proteome</keyword>
<protein>
    <recommendedName>
        <fullName evidence="1">Glycosyl hydrolase family 13 catalytic domain-containing protein</fullName>
    </recommendedName>
</protein>
<dbReference type="InterPro" id="IPR006047">
    <property type="entry name" value="GH13_cat_dom"/>
</dbReference>
<dbReference type="Proteomes" id="UP001320420">
    <property type="component" value="Unassembled WGS sequence"/>
</dbReference>
<dbReference type="SUPFAM" id="SSF51445">
    <property type="entry name" value="(Trans)glycosidases"/>
    <property type="match status" value="1"/>
</dbReference>
<evidence type="ECO:0000313" key="3">
    <source>
        <dbReference type="Proteomes" id="UP001320420"/>
    </source>
</evidence>
<dbReference type="AlphaFoldDB" id="A0AAN9YQL0"/>
<gene>
    <name evidence="2" type="ORF">SLS62_007563</name>
</gene>
<feature type="domain" description="Glycosyl hydrolase family 13 catalytic" evidence="1">
    <location>
        <begin position="28"/>
        <end position="104"/>
    </location>
</feature>
<accession>A0AAN9YQL0</accession>
<name>A0AAN9YQL0_9PEZI</name>
<dbReference type="GO" id="GO:0005975">
    <property type="term" value="P:carbohydrate metabolic process"/>
    <property type="evidence" value="ECO:0007669"/>
    <property type="project" value="InterPro"/>
</dbReference>
<organism evidence="2 3">
    <name type="scientific">Diatrype stigma</name>
    <dbReference type="NCBI Taxonomy" id="117547"/>
    <lineage>
        <taxon>Eukaryota</taxon>
        <taxon>Fungi</taxon>
        <taxon>Dikarya</taxon>
        <taxon>Ascomycota</taxon>
        <taxon>Pezizomycotina</taxon>
        <taxon>Sordariomycetes</taxon>
        <taxon>Xylariomycetidae</taxon>
        <taxon>Xylariales</taxon>
        <taxon>Diatrypaceae</taxon>
        <taxon>Diatrype</taxon>
    </lineage>
</organism>
<comment type="caution">
    <text evidence="2">The sequence shown here is derived from an EMBL/GenBank/DDBJ whole genome shotgun (WGS) entry which is preliminary data.</text>
</comment>
<evidence type="ECO:0000259" key="1">
    <source>
        <dbReference type="Pfam" id="PF00128"/>
    </source>
</evidence>
<dbReference type="Gene3D" id="3.20.20.80">
    <property type="entry name" value="Glycosidases"/>
    <property type="match status" value="1"/>
</dbReference>
<evidence type="ECO:0000313" key="2">
    <source>
        <dbReference type="EMBL" id="KAK7750484.1"/>
    </source>
</evidence>
<dbReference type="PROSITE" id="PS51257">
    <property type="entry name" value="PROKAR_LIPOPROTEIN"/>
    <property type="match status" value="1"/>
</dbReference>
<reference evidence="2 3" key="1">
    <citation type="submission" date="2024-02" db="EMBL/GenBank/DDBJ databases">
        <title>De novo assembly and annotation of 12 fungi associated with fruit tree decline syndrome in Ontario, Canada.</title>
        <authorList>
            <person name="Sulman M."/>
            <person name="Ellouze W."/>
            <person name="Ilyukhin E."/>
        </authorList>
    </citation>
    <scope>NUCLEOTIDE SEQUENCE [LARGE SCALE GENOMIC DNA]</scope>
    <source>
        <strain evidence="2 3">M11/M66-122</strain>
    </source>
</reference>
<dbReference type="Pfam" id="PF00128">
    <property type="entry name" value="Alpha-amylase"/>
    <property type="match status" value="1"/>
</dbReference>
<dbReference type="EMBL" id="JAKJXP020000063">
    <property type="protein sequence ID" value="KAK7750484.1"/>
    <property type="molecule type" value="Genomic_DNA"/>
</dbReference>
<sequence>MNRSMIALFSGGIFAGCRSRSFQVESPATGDPKNIADRQLDILARDNARLPFQWDDRPNDRFTARDAKSWMGIHDDYGETNAAEQKSDPVRILSFYKTLRLRKGYRGLFVFGASKLMVAKDEALFPHMKWSPVSREQEMARRKALVILSSSKQPHACLEV</sequence>
<dbReference type="InterPro" id="IPR017853">
    <property type="entry name" value="GH"/>
</dbReference>